<sequence length="273" mass="30123">MNRLLPLFIFSLLIAACGDADNAESPDEVAASVSPTTPAPATAPKPTYGNDRRAWVDGLNLRKEPRTGSEILTQLSTTDELTLTGQKSAESDAVVLRGVLYREPWYEIKTEAGQTGWVFGGAIKAEGESKGNRNFTATDFNYPYLGQFNLSRWEAAEAVGEDGGDYERSTTTYRGDGQVMTVTSAEGEYGLFTDHVLMNAKGDTLRARHFEFSNSALELFEEVIDYTGSEPMVHTRRQQSPKPYQQLSGRPEMVRGAWTSKRYAPGETIDIDI</sequence>
<evidence type="ECO:0000313" key="4">
    <source>
        <dbReference type="EMBL" id="NJC26825.1"/>
    </source>
</evidence>
<dbReference type="PROSITE" id="PS51257">
    <property type="entry name" value="PROKAR_LIPOPROTEIN"/>
    <property type="match status" value="1"/>
</dbReference>
<dbReference type="Gene3D" id="2.30.30.40">
    <property type="entry name" value="SH3 Domains"/>
    <property type="match status" value="1"/>
</dbReference>
<feature type="domain" description="SH3b" evidence="3">
    <location>
        <begin position="57"/>
        <end position="123"/>
    </location>
</feature>
<feature type="region of interest" description="Disordered" evidence="1">
    <location>
        <begin position="24"/>
        <end position="50"/>
    </location>
</feature>
<dbReference type="Proteomes" id="UP000770785">
    <property type="component" value="Unassembled WGS sequence"/>
</dbReference>
<proteinExistence type="predicted"/>
<feature type="chain" id="PRO_5046291975" description="SH3b domain-containing protein" evidence="2">
    <location>
        <begin position="23"/>
        <end position="273"/>
    </location>
</feature>
<reference evidence="4 5" key="1">
    <citation type="submission" date="2020-03" db="EMBL/GenBank/DDBJ databases">
        <title>Genomic Encyclopedia of Type Strains, Phase IV (KMG-IV): sequencing the most valuable type-strain genomes for metagenomic binning, comparative biology and taxonomic classification.</title>
        <authorList>
            <person name="Goeker M."/>
        </authorList>
    </citation>
    <scope>NUCLEOTIDE SEQUENCE [LARGE SCALE GENOMIC DNA]</scope>
    <source>
        <strain evidence="4 5">DSM 105096</strain>
    </source>
</reference>
<evidence type="ECO:0000256" key="1">
    <source>
        <dbReference type="SAM" id="MobiDB-lite"/>
    </source>
</evidence>
<accession>A0ABX0XCN1</accession>
<feature type="signal peptide" evidence="2">
    <location>
        <begin position="1"/>
        <end position="22"/>
    </location>
</feature>
<gene>
    <name evidence="4" type="ORF">GGR27_002335</name>
</gene>
<dbReference type="EMBL" id="JAATJH010000003">
    <property type="protein sequence ID" value="NJC26825.1"/>
    <property type="molecule type" value="Genomic_DNA"/>
</dbReference>
<keyword evidence="5" id="KW-1185">Reference proteome</keyword>
<feature type="region of interest" description="Disordered" evidence="1">
    <location>
        <begin position="231"/>
        <end position="250"/>
    </location>
</feature>
<protein>
    <recommendedName>
        <fullName evidence="3">SH3b domain-containing protein</fullName>
    </recommendedName>
</protein>
<dbReference type="Pfam" id="PF08239">
    <property type="entry name" value="SH3_3"/>
    <property type="match status" value="1"/>
</dbReference>
<name>A0ABX0XCN1_9BACT</name>
<comment type="caution">
    <text evidence="4">The sequence shown here is derived from an EMBL/GenBank/DDBJ whole genome shotgun (WGS) entry which is preliminary data.</text>
</comment>
<keyword evidence="2" id="KW-0732">Signal</keyword>
<evidence type="ECO:0000259" key="3">
    <source>
        <dbReference type="Pfam" id="PF08239"/>
    </source>
</evidence>
<dbReference type="RefSeq" id="WP_168037584.1">
    <property type="nucleotide sequence ID" value="NZ_JAATJH010000003.1"/>
</dbReference>
<evidence type="ECO:0000313" key="5">
    <source>
        <dbReference type="Proteomes" id="UP000770785"/>
    </source>
</evidence>
<organism evidence="4 5">
    <name type="scientific">Neolewinella antarctica</name>
    <dbReference type="NCBI Taxonomy" id="442734"/>
    <lineage>
        <taxon>Bacteria</taxon>
        <taxon>Pseudomonadati</taxon>
        <taxon>Bacteroidota</taxon>
        <taxon>Saprospiria</taxon>
        <taxon>Saprospirales</taxon>
        <taxon>Lewinellaceae</taxon>
        <taxon>Neolewinella</taxon>
    </lineage>
</organism>
<evidence type="ECO:0000256" key="2">
    <source>
        <dbReference type="SAM" id="SignalP"/>
    </source>
</evidence>
<dbReference type="InterPro" id="IPR003646">
    <property type="entry name" value="SH3-like_bac-type"/>
</dbReference>